<feature type="domain" description="CheW-like" evidence="1">
    <location>
        <begin position="33"/>
        <end position="173"/>
    </location>
</feature>
<dbReference type="PANTHER" id="PTHR22617:SF43">
    <property type="entry name" value="PROTEIN PILI"/>
    <property type="match status" value="1"/>
</dbReference>
<dbReference type="Gene3D" id="2.40.50.180">
    <property type="entry name" value="CheA-289, Domain 4"/>
    <property type="match status" value="1"/>
</dbReference>
<dbReference type="RefSeq" id="WP_252728883.1">
    <property type="nucleotide sequence ID" value="NZ_JAUFQI010000001.1"/>
</dbReference>
<dbReference type="EMBL" id="JBHRYN010000008">
    <property type="protein sequence ID" value="MFC3701132.1"/>
    <property type="molecule type" value="Genomic_DNA"/>
</dbReference>
<reference evidence="3" key="1">
    <citation type="journal article" date="2019" name="Int. J. Syst. Evol. Microbiol.">
        <title>The Global Catalogue of Microorganisms (GCM) 10K type strain sequencing project: providing services to taxonomists for standard genome sequencing and annotation.</title>
        <authorList>
            <consortium name="The Broad Institute Genomics Platform"/>
            <consortium name="The Broad Institute Genome Sequencing Center for Infectious Disease"/>
            <person name="Wu L."/>
            <person name="Ma J."/>
        </authorList>
    </citation>
    <scope>NUCLEOTIDE SEQUENCE [LARGE SCALE GENOMIC DNA]</scope>
    <source>
        <strain evidence="3">CECT 8288</strain>
    </source>
</reference>
<proteinExistence type="predicted"/>
<sequence>MTEVTPITLLRGIESRVRHSAKGLPEQGEVAQTWSGIGFRIGEHHFVAPMSEVKEILRVPDFTRLPNVQSWVLGVSNIRGRLIPIIDLNDFLSYESNQAIRNRRILVIEQNEQSDGLVIDGVEGMQYFPIDDFDESTPNIPEGIKPFVSGHFVKDKRIWCRFNMRELFESEEFQGVAV</sequence>
<dbReference type="InterPro" id="IPR039315">
    <property type="entry name" value="CheW"/>
</dbReference>
<organism evidence="2 3">
    <name type="scientific">Reinekea marina</name>
    <dbReference type="NCBI Taxonomy" id="1310421"/>
    <lineage>
        <taxon>Bacteria</taxon>
        <taxon>Pseudomonadati</taxon>
        <taxon>Pseudomonadota</taxon>
        <taxon>Gammaproteobacteria</taxon>
        <taxon>Oceanospirillales</taxon>
        <taxon>Saccharospirillaceae</taxon>
        <taxon>Reinekea</taxon>
    </lineage>
</organism>
<name>A0ABV7WQ12_9GAMM</name>
<keyword evidence="3" id="KW-1185">Reference proteome</keyword>
<dbReference type="Proteomes" id="UP001595710">
    <property type="component" value="Unassembled WGS sequence"/>
</dbReference>
<accession>A0ABV7WQ12</accession>
<dbReference type="PROSITE" id="PS50851">
    <property type="entry name" value="CHEW"/>
    <property type="match status" value="1"/>
</dbReference>
<dbReference type="Pfam" id="PF01584">
    <property type="entry name" value="CheW"/>
    <property type="match status" value="1"/>
</dbReference>
<gene>
    <name evidence="2" type="ORF">ACFOND_05700</name>
</gene>
<evidence type="ECO:0000313" key="2">
    <source>
        <dbReference type="EMBL" id="MFC3701132.1"/>
    </source>
</evidence>
<dbReference type="PANTHER" id="PTHR22617">
    <property type="entry name" value="CHEMOTAXIS SENSOR HISTIDINE KINASE-RELATED"/>
    <property type="match status" value="1"/>
</dbReference>
<comment type="caution">
    <text evidence="2">The sequence shown here is derived from an EMBL/GenBank/DDBJ whole genome shotgun (WGS) entry which is preliminary data.</text>
</comment>
<dbReference type="SUPFAM" id="SSF50341">
    <property type="entry name" value="CheW-like"/>
    <property type="match status" value="1"/>
</dbReference>
<evidence type="ECO:0000313" key="3">
    <source>
        <dbReference type="Proteomes" id="UP001595710"/>
    </source>
</evidence>
<dbReference type="Gene3D" id="2.30.30.40">
    <property type="entry name" value="SH3 Domains"/>
    <property type="match status" value="1"/>
</dbReference>
<protein>
    <submittedName>
        <fullName evidence="2">Chemotaxis protein CheW</fullName>
    </submittedName>
</protein>
<evidence type="ECO:0000259" key="1">
    <source>
        <dbReference type="PROSITE" id="PS50851"/>
    </source>
</evidence>
<dbReference type="InterPro" id="IPR002545">
    <property type="entry name" value="CheW-lke_dom"/>
</dbReference>
<dbReference type="InterPro" id="IPR036061">
    <property type="entry name" value="CheW-like_dom_sf"/>
</dbReference>
<dbReference type="SMART" id="SM00260">
    <property type="entry name" value="CheW"/>
    <property type="match status" value="1"/>
</dbReference>